<feature type="chain" id="PRO_5045980312" description="Lipid A deacylase LpxR family protein" evidence="1">
    <location>
        <begin position="23"/>
        <end position="322"/>
    </location>
</feature>
<evidence type="ECO:0000313" key="2">
    <source>
        <dbReference type="EMBL" id="BDC99354.1"/>
    </source>
</evidence>
<keyword evidence="1" id="KW-0732">Signal</keyword>
<proteinExistence type="predicted"/>
<dbReference type="RefSeq" id="WP_332919121.1">
    <property type="nucleotide sequence ID" value="NZ_AP025292.1"/>
</dbReference>
<keyword evidence="3" id="KW-1185">Reference proteome</keyword>
<dbReference type="EMBL" id="AP025292">
    <property type="protein sequence ID" value="BDC99354.1"/>
    <property type="molecule type" value="Genomic_DNA"/>
</dbReference>
<dbReference type="Gene3D" id="2.40.128.140">
    <property type="entry name" value="Outer membrane protein"/>
    <property type="match status" value="1"/>
</dbReference>
<name>A0ABN6L813_9BACT</name>
<protein>
    <recommendedName>
        <fullName evidence="4">Lipid A deacylase LpxR family protein</fullName>
    </recommendedName>
</protein>
<gene>
    <name evidence="2" type="ORF">PEPS_16350</name>
</gene>
<evidence type="ECO:0000313" key="3">
    <source>
        <dbReference type="Proteomes" id="UP001354989"/>
    </source>
</evidence>
<evidence type="ECO:0000256" key="1">
    <source>
        <dbReference type="SAM" id="SignalP"/>
    </source>
</evidence>
<feature type="signal peptide" evidence="1">
    <location>
        <begin position="1"/>
        <end position="22"/>
    </location>
</feature>
<dbReference type="InterPro" id="IPR018707">
    <property type="entry name" value="LpxR"/>
</dbReference>
<dbReference type="Proteomes" id="UP001354989">
    <property type="component" value="Chromosome"/>
</dbReference>
<reference evidence="2 3" key="1">
    <citation type="submission" date="2021-12" db="EMBL/GenBank/DDBJ databases">
        <title>Genome sequencing of bacteria with rrn-lacking chromosome and rrn-plasmid.</title>
        <authorList>
            <person name="Anda M."/>
            <person name="Iwasaki W."/>
        </authorList>
    </citation>
    <scope>NUCLEOTIDE SEQUENCE [LARGE SCALE GENOMIC DNA]</scope>
    <source>
        <strain evidence="2 3">NBRC 101262</strain>
    </source>
</reference>
<dbReference type="Pfam" id="PF09982">
    <property type="entry name" value="LpxR"/>
    <property type="match status" value="1"/>
</dbReference>
<accession>A0ABN6L813</accession>
<evidence type="ECO:0008006" key="4">
    <source>
        <dbReference type="Google" id="ProtNLM"/>
    </source>
</evidence>
<sequence>MRIVYFLFLFFACIHHSSRCLAQERQTHDYRSFQTIFDNDFFFFTDMYYTNGVRFSYIDPLFRKSPLMYPLGLFAKHKEQMVTGIQFRQDMYTPNNTHLPDDKSFDRPYASTLTLSQFAYVFLPEQQWRIKTEFVMGLVGQHALGGLTQGLVHKITPSHPPLGWEQQIKNDFLINYFVEADKGLVVSDYFEWMASGKLAVGSWQDHVGLGSKIRFGKMNSWFERLSPETVKRRSVEVYSMTGAEVKLIGYDATMQGGLVVNYDESPHTFDRAKVERLVQVYFTELGLTYRNHQILGRLTMTSPEFHGGQWHRWGRIEYRVWF</sequence>
<dbReference type="InterPro" id="IPR037107">
    <property type="entry name" value="Put_OMP_sf"/>
</dbReference>
<organism evidence="2 3">
    <name type="scientific">Persicobacter psychrovividus</name>
    <dbReference type="NCBI Taxonomy" id="387638"/>
    <lineage>
        <taxon>Bacteria</taxon>
        <taxon>Pseudomonadati</taxon>
        <taxon>Bacteroidota</taxon>
        <taxon>Cytophagia</taxon>
        <taxon>Cytophagales</taxon>
        <taxon>Persicobacteraceae</taxon>
        <taxon>Persicobacter</taxon>
    </lineage>
</organism>